<dbReference type="EMBL" id="JBHSPB010000001">
    <property type="protein sequence ID" value="MFC5718610.1"/>
    <property type="molecule type" value="Genomic_DNA"/>
</dbReference>
<gene>
    <name evidence="3" type="ORF">ACFP1Z_00235</name>
</gene>
<dbReference type="RefSeq" id="WP_390313578.1">
    <property type="nucleotide sequence ID" value="NZ_JBHSPB010000001.1"/>
</dbReference>
<evidence type="ECO:0000313" key="4">
    <source>
        <dbReference type="Proteomes" id="UP001596083"/>
    </source>
</evidence>
<keyword evidence="4" id="KW-1185">Reference proteome</keyword>
<reference evidence="4" key="1">
    <citation type="journal article" date="2019" name="Int. J. Syst. Evol. Microbiol.">
        <title>The Global Catalogue of Microorganisms (GCM) 10K type strain sequencing project: providing services to taxonomists for standard genome sequencing and annotation.</title>
        <authorList>
            <consortium name="The Broad Institute Genomics Platform"/>
            <consortium name="The Broad Institute Genome Sequencing Center for Infectious Disease"/>
            <person name="Wu L."/>
            <person name="Ma J."/>
        </authorList>
    </citation>
    <scope>NUCLEOTIDE SEQUENCE [LARGE SCALE GENOMIC DNA]</scope>
    <source>
        <strain evidence="4">CGMCC 4.7304</strain>
    </source>
</reference>
<dbReference type="InterPro" id="IPR045608">
    <property type="entry name" value="Trypco2"/>
</dbReference>
<feature type="domain" description="Trypsin-co-occurring" evidence="2">
    <location>
        <begin position="3"/>
        <end position="83"/>
    </location>
</feature>
<protein>
    <submittedName>
        <fullName evidence="3">Trypco2 family protein</fullName>
    </submittedName>
</protein>
<organism evidence="3 4">
    <name type="scientific">Streptomyces gamaensis</name>
    <dbReference type="NCBI Taxonomy" id="1763542"/>
    <lineage>
        <taxon>Bacteria</taxon>
        <taxon>Bacillati</taxon>
        <taxon>Actinomycetota</taxon>
        <taxon>Actinomycetes</taxon>
        <taxon>Kitasatosporales</taxon>
        <taxon>Streptomycetaceae</taxon>
        <taxon>Streptomyces</taxon>
    </lineage>
</organism>
<name>A0ABW0YPY2_9ACTN</name>
<dbReference type="Pfam" id="PF19631">
    <property type="entry name" value="Trypco2"/>
    <property type="match status" value="1"/>
</dbReference>
<comment type="caution">
    <text evidence="3">The sequence shown here is derived from an EMBL/GenBank/DDBJ whole genome shotgun (WGS) entry which is preliminary data.</text>
</comment>
<evidence type="ECO:0000313" key="3">
    <source>
        <dbReference type="EMBL" id="MFC5718610.1"/>
    </source>
</evidence>
<accession>A0ABW0YPY2</accession>
<proteinExistence type="predicted"/>
<feature type="region of interest" description="Disordered" evidence="1">
    <location>
        <begin position="84"/>
        <end position="118"/>
    </location>
</feature>
<evidence type="ECO:0000256" key="1">
    <source>
        <dbReference type="SAM" id="MobiDB-lite"/>
    </source>
</evidence>
<evidence type="ECO:0000259" key="2">
    <source>
        <dbReference type="Pfam" id="PF19631"/>
    </source>
</evidence>
<dbReference type="Proteomes" id="UP001596083">
    <property type="component" value="Unassembled WGS sequence"/>
</dbReference>
<sequence length="140" mass="15299">MSIGLSEALNELRKELYEAQASGAGQQLRFELEKAELELAVEFHRDGSGKVNVTVGALGTKVGGEARGALGDIRKQRLTLTLNVRDEATGGQHWPISRSTDGSSPPEERGDASAGKQEAITALIETQVKERPRREWEWES</sequence>